<keyword evidence="1" id="KW-0472">Membrane</keyword>
<dbReference type="InterPro" id="IPR013108">
    <property type="entry name" value="Amidohydro_3"/>
</dbReference>
<feature type="transmembrane region" description="Helical" evidence="1">
    <location>
        <begin position="6"/>
        <end position="24"/>
    </location>
</feature>
<dbReference type="PANTHER" id="PTHR22642">
    <property type="entry name" value="IMIDAZOLONEPROPIONASE"/>
    <property type="match status" value="1"/>
</dbReference>
<dbReference type="EMBL" id="NESQ01000021">
    <property type="protein sequence ID" value="PUU82845.1"/>
    <property type="molecule type" value="Genomic_DNA"/>
</dbReference>
<sequence length="623" mass="68801">MPLTNYNVSAIFALILALAIWRFGSFGKPSIRCYQRIDTLSPANDSFTCIHASSWSGQVIQPFNHSSDSGSSGSNAWNVSSGYVIPGLWDGHAHVLEYGEMLNGVKLYGAGSVDEIKTRIKGYLRKNPTHGSKEKWIRGIGWDQEYFGGVMPVAVLILMLFAHPVGDVVFAYEVEQLSQDPELSGLYIMLDRVDGHCIWVSEPVLSLLPNPFPAIPGGEVITNPGVGVFCDNAMDPVYDVWPRPGRDEKVRFLEDAMKSLHSVGIVGVHDAGVRPTDVEMFNGLADAGRLTLRLYVMLECPVRNTICENEVRMIHREDGKLSVRSVKLYADGALGSWGAALLSPYADKADATGSMVIEEEDLYSLVRRWDDIGYQVNIHAIGDRANRAAITAFEKILKPLCPQTSNYEACSLRSLQDEKRFRIEHAQIISPEDQETLFSLGIIPSIQPTHATSDMAYALSRLGPERLAKSAYRMKSFYNAGLPVILGSDFPIEPPSPFAGMYAAMTRRSPEDGSSKNNTCPECGWHPEEKITLQEALGGFGAHVAWGGFMDGKGVGELKVGGWADWIVLDRDIWAVGEEGIRDVKVLETWVAGRRVWAAGEQSVKLDPWLRGLWGLWECYAGW</sequence>
<evidence type="ECO:0000313" key="3">
    <source>
        <dbReference type="EMBL" id="PUU82845.1"/>
    </source>
</evidence>
<keyword evidence="3" id="KW-0378">Hydrolase</keyword>
<keyword evidence="1" id="KW-1133">Transmembrane helix</keyword>
<feature type="domain" description="Amidohydrolase 3" evidence="2">
    <location>
        <begin position="82"/>
        <end position="147"/>
    </location>
</feature>
<dbReference type="Gene3D" id="2.30.40.10">
    <property type="entry name" value="Urease, subunit C, domain 1"/>
    <property type="match status" value="1"/>
</dbReference>
<dbReference type="Gene3D" id="3.10.310.70">
    <property type="match status" value="1"/>
</dbReference>
<comment type="caution">
    <text evidence="3">The sequence shown here is derived from an EMBL/GenBank/DDBJ whole genome shotgun (WGS) entry which is preliminary data.</text>
</comment>
<reference evidence="3 4" key="1">
    <citation type="submission" date="2017-04" db="EMBL/GenBank/DDBJ databases">
        <title>Draft genome sequence of Tuber borchii Vittad., a whitish edible truffle.</title>
        <authorList>
            <consortium name="DOE Joint Genome Institute"/>
            <person name="Murat C."/>
            <person name="Kuo A."/>
            <person name="Barry K.W."/>
            <person name="Clum A."/>
            <person name="Dockter R.B."/>
            <person name="Fauchery L."/>
            <person name="Iotti M."/>
            <person name="Kohler A."/>
            <person name="Labutti K."/>
            <person name="Lindquist E.A."/>
            <person name="Lipzen A."/>
            <person name="Ohm R.A."/>
            <person name="Wang M."/>
            <person name="Grigoriev I.V."/>
            <person name="Zambonelli A."/>
            <person name="Martin F.M."/>
        </authorList>
    </citation>
    <scope>NUCLEOTIDE SEQUENCE [LARGE SCALE GENOMIC DNA]</scope>
    <source>
        <strain evidence="3 4">Tbo3840</strain>
    </source>
</reference>
<organism evidence="3 4">
    <name type="scientific">Tuber borchii</name>
    <name type="common">White truffle</name>
    <dbReference type="NCBI Taxonomy" id="42251"/>
    <lineage>
        <taxon>Eukaryota</taxon>
        <taxon>Fungi</taxon>
        <taxon>Dikarya</taxon>
        <taxon>Ascomycota</taxon>
        <taxon>Pezizomycotina</taxon>
        <taxon>Pezizomycetes</taxon>
        <taxon>Pezizales</taxon>
        <taxon>Tuberaceae</taxon>
        <taxon>Tuber</taxon>
    </lineage>
</organism>
<gene>
    <name evidence="3" type="ORF">B9Z19DRAFT_1120115</name>
</gene>
<dbReference type="SUPFAM" id="SSF51338">
    <property type="entry name" value="Composite domain of metallo-dependent hydrolases"/>
    <property type="match status" value="1"/>
</dbReference>
<dbReference type="Proteomes" id="UP000244722">
    <property type="component" value="Unassembled WGS sequence"/>
</dbReference>
<feature type="transmembrane region" description="Helical" evidence="1">
    <location>
        <begin position="146"/>
        <end position="166"/>
    </location>
</feature>
<dbReference type="InterPro" id="IPR011059">
    <property type="entry name" value="Metal-dep_hydrolase_composite"/>
</dbReference>
<dbReference type="AlphaFoldDB" id="A0A2T7A599"/>
<dbReference type="CDD" id="cd01300">
    <property type="entry name" value="YtcJ_like"/>
    <property type="match status" value="1"/>
</dbReference>
<evidence type="ECO:0000313" key="4">
    <source>
        <dbReference type="Proteomes" id="UP000244722"/>
    </source>
</evidence>
<accession>A0A2T7A599</accession>
<dbReference type="SUPFAM" id="SSF51556">
    <property type="entry name" value="Metallo-dependent hydrolases"/>
    <property type="match status" value="1"/>
</dbReference>
<dbReference type="OrthoDB" id="3501663at2759"/>
<name>A0A2T7A599_TUBBO</name>
<dbReference type="InterPro" id="IPR032466">
    <property type="entry name" value="Metal_Hydrolase"/>
</dbReference>
<keyword evidence="4" id="KW-1185">Reference proteome</keyword>
<evidence type="ECO:0000259" key="2">
    <source>
        <dbReference type="Pfam" id="PF07969"/>
    </source>
</evidence>
<evidence type="ECO:0000256" key="1">
    <source>
        <dbReference type="SAM" id="Phobius"/>
    </source>
</evidence>
<dbReference type="Pfam" id="PF07969">
    <property type="entry name" value="Amidohydro_3"/>
    <property type="match status" value="2"/>
</dbReference>
<dbReference type="Gene3D" id="3.20.20.140">
    <property type="entry name" value="Metal-dependent hydrolases"/>
    <property type="match status" value="1"/>
</dbReference>
<dbReference type="PANTHER" id="PTHR22642:SF2">
    <property type="entry name" value="PROTEIN LONG AFTER FAR-RED 3"/>
    <property type="match status" value="1"/>
</dbReference>
<keyword evidence="1" id="KW-0812">Transmembrane</keyword>
<dbReference type="GO" id="GO:0016810">
    <property type="term" value="F:hydrolase activity, acting on carbon-nitrogen (but not peptide) bonds"/>
    <property type="evidence" value="ECO:0007669"/>
    <property type="project" value="InterPro"/>
</dbReference>
<protein>
    <submittedName>
        <fullName evidence="3">Amidohydrolase family-domain-containing protein</fullName>
    </submittedName>
</protein>
<feature type="domain" description="Amidohydrolase 3" evidence="2">
    <location>
        <begin position="188"/>
        <end position="596"/>
    </location>
</feature>
<dbReference type="STRING" id="42251.A0A2T7A599"/>
<dbReference type="InterPro" id="IPR033932">
    <property type="entry name" value="YtcJ-like"/>
</dbReference>
<proteinExistence type="predicted"/>